<protein>
    <recommendedName>
        <fullName evidence="6">CCT domain-containing protein</fullName>
    </recommendedName>
</protein>
<keyword evidence="5" id="KW-0472">Membrane</keyword>
<reference evidence="7" key="1">
    <citation type="submission" date="2022-07" db="EMBL/GenBank/DDBJ databases">
        <authorList>
            <person name="Macas J."/>
            <person name="Novak P."/>
            <person name="Neumann P."/>
        </authorList>
    </citation>
    <scope>NUCLEOTIDE SEQUENCE</scope>
</reference>
<comment type="caution">
    <text evidence="7">The sequence shown here is derived from an EMBL/GenBank/DDBJ whole genome shotgun (WGS) entry which is preliminary data.</text>
</comment>
<name>A0A9P0ZUD1_CUSEU</name>
<keyword evidence="8" id="KW-1185">Reference proteome</keyword>
<evidence type="ECO:0000313" key="7">
    <source>
        <dbReference type="EMBL" id="CAH9115365.1"/>
    </source>
</evidence>
<keyword evidence="5" id="KW-1133">Transmembrane helix</keyword>
<dbReference type="InterPro" id="IPR052453">
    <property type="entry name" value="CONSTANS-like_ZF"/>
</dbReference>
<feature type="region of interest" description="Disordered" evidence="4">
    <location>
        <begin position="1"/>
        <end position="60"/>
    </location>
</feature>
<dbReference type="GO" id="GO:0006355">
    <property type="term" value="P:regulation of DNA-templated transcription"/>
    <property type="evidence" value="ECO:0007669"/>
    <property type="project" value="TreeGrafter"/>
</dbReference>
<comment type="subcellular location">
    <subcellularLocation>
        <location evidence="1 3">Nucleus</location>
    </subcellularLocation>
</comment>
<evidence type="ECO:0000256" key="3">
    <source>
        <dbReference type="PROSITE-ProRule" id="PRU00357"/>
    </source>
</evidence>
<feature type="domain" description="CCT" evidence="6">
    <location>
        <begin position="250"/>
        <end position="292"/>
    </location>
</feature>
<evidence type="ECO:0000256" key="5">
    <source>
        <dbReference type="SAM" id="Phobius"/>
    </source>
</evidence>
<dbReference type="GO" id="GO:0005634">
    <property type="term" value="C:nucleus"/>
    <property type="evidence" value="ECO:0007669"/>
    <property type="project" value="UniProtKB-SubCell"/>
</dbReference>
<evidence type="ECO:0000313" key="8">
    <source>
        <dbReference type="Proteomes" id="UP001152484"/>
    </source>
</evidence>
<dbReference type="InterPro" id="IPR010402">
    <property type="entry name" value="CCT_domain"/>
</dbReference>
<dbReference type="EMBL" id="CAMAPE010000066">
    <property type="protein sequence ID" value="CAH9115365.1"/>
    <property type="molecule type" value="Genomic_DNA"/>
</dbReference>
<evidence type="ECO:0000256" key="4">
    <source>
        <dbReference type="SAM" id="MobiDB-lite"/>
    </source>
</evidence>
<feature type="transmembrane region" description="Helical" evidence="5">
    <location>
        <begin position="285"/>
        <end position="309"/>
    </location>
</feature>
<evidence type="ECO:0000256" key="1">
    <source>
        <dbReference type="ARBA" id="ARBA00004123"/>
    </source>
</evidence>
<dbReference type="AlphaFoldDB" id="A0A9P0ZUD1"/>
<accession>A0A9P0ZUD1</accession>
<organism evidence="7 8">
    <name type="scientific">Cuscuta europaea</name>
    <name type="common">European dodder</name>
    <dbReference type="NCBI Taxonomy" id="41803"/>
    <lineage>
        <taxon>Eukaryota</taxon>
        <taxon>Viridiplantae</taxon>
        <taxon>Streptophyta</taxon>
        <taxon>Embryophyta</taxon>
        <taxon>Tracheophyta</taxon>
        <taxon>Spermatophyta</taxon>
        <taxon>Magnoliopsida</taxon>
        <taxon>eudicotyledons</taxon>
        <taxon>Gunneridae</taxon>
        <taxon>Pentapetalae</taxon>
        <taxon>asterids</taxon>
        <taxon>lamiids</taxon>
        <taxon>Solanales</taxon>
        <taxon>Convolvulaceae</taxon>
        <taxon>Cuscuteae</taxon>
        <taxon>Cuscuta</taxon>
        <taxon>Cuscuta subgen. Cuscuta</taxon>
    </lineage>
</organism>
<feature type="compositionally biased region" description="Basic residues" evidence="4">
    <location>
        <begin position="9"/>
        <end position="25"/>
    </location>
</feature>
<keyword evidence="5" id="KW-0812">Transmembrane</keyword>
<dbReference type="PROSITE" id="PS51017">
    <property type="entry name" value="CCT"/>
    <property type="match status" value="1"/>
</dbReference>
<dbReference type="OrthoDB" id="153872at2759"/>
<evidence type="ECO:0000259" key="6">
    <source>
        <dbReference type="PROSITE" id="PS51017"/>
    </source>
</evidence>
<dbReference type="PANTHER" id="PTHR31874:SF25">
    <property type="entry name" value="CCT MOTIF FAMILY PROTEIN"/>
    <property type="match status" value="1"/>
</dbReference>
<proteinExistence type="predicted"/>
<evidence type="ECO:0000256" key="2">
    <source>
        <dbReference type="ARBA" id="ARBA00023242"/>
    </source>
</evidence>
<dbReference type="Pfam" id="PF06203">
    <property type="entry name" value="CCT"/>
    <property type="match status" value="1"/>
</dbReference>
<keyword evidence="2 3" id="KW-0539">Nucleus</keyword>
<dbReference type="Proteomes" id="UP001152484">
    <property type="component" value="Unassembled WGS sequence"/>
</dbReference>
<gene>
    <name evidence="7" type="ORF">CEURO_LOCUS20782</name>
</gene>
<dbReference type="PANTHER" id="PTHR31874">
    <property type="entry name" value="CCT MOTIF FAMILY PROTEIN, EXPRESSED"/>
    <property type="match status" value="1"/>
</dbReference>
<sequence length="314" mass="34929">MSKQSGMSCKKRTRSARKARTRKPKFLSLRLQLSADRKAAEEDPAAVVPEHDSATNSSDASCPQLDLFPLLPEDNSSVAYDLFSAAESDATTLTALLGAPSTSASSGDDHRDSPLSFPYGYRGAALARAALRSKERNPCEEKWVCYSEVTSCATADPRMDYRRRLSLKLDYQGIINAWSDKAPLYIQSESPQTVPDLFHDDLLSNGTWGGGWESNNMSLYAVPEMMEGKLRNDREGGGDEAAPAAGQIQRAASVLRYKEKRQNRLFSKTIRYQVRKLNAEKRPRIKVYICCVHSFVHSFVHLLIFAVLICRVGL</sequence>